<comment type="caution">
    <text evidence="2">Lacks conserved residue(s) required for the propagation of feature annotation.</text>
</comment>
<feature type="short sequence motif" description="GXSXG" evidence="2">
    <location>
        <begin position="76"/>
        <end position="80"/>
    </location>
</feature>
<dbReference type="EMBL" id="QFPJ01000055">
    <property type="protein sequence ID" value="PZQ20549.1"/>
    <property type="molecule type" value="Genomic_DNA"/>
</dbReference>
<proteinExistence type="predicted"/>
<dbReference type="GO" id="GO:0016787">
    <property type="term" value="F:hydrolase activity"/>
    <property type="evidence" value="ECO:0007669"/>
    <property type="project" value="UniProtKB-UniRule"/>
</dbReference>
<evidence type="ECO:0000256" key="2">
    <source>
        <dbReference type="PROSITE-ProRule" id="PRU01161"/>
    </source>
</evidence>
<dbReference type="InterPro" id="IPR019894">
    <property type="entry name" value="Patatin-related_protein"/>
</dbReference>
<dbReference type="Gene3D" id="3.40.1090.10">
    <property type="entry name" value="Cytosolic phospholipase A2 catalytic domain"/>
    <property type="match status" value="1"/>
</dbReference>
<feature type="domain" description="PNPLA" evidence="3">
    <location>
        <begin position="10"/>
        <end position="328"/>
    </location>
</feature>
<dbReference type="AlphaFoldDB" id="A0A2W5KWX6"/>
<feature type="active site" description="Proton acceptor" evidence="2">
    <location>
        <position position="315"/>
    </location>
</feature>
<dbReference type="GO" id="GO:0016042">
    <property type="term" value="P:lipid catabolic process"/>
    <property type="evidence" value="ECO:0007669"/>
    <property type="project" value="UniProtKB-UniRule"/>
</dbReference>
<keyword evidence="2" id="KW-0378">Hydrolase</keyword>
<dbReference type="InterPro" id="IPR016035">
    <property type="entry name" value="Acyl_Trfase/lysoPLipase"/>
</dbReference>
<reference evidence="4 5" key="1">
    <citation type="submission" date="2017-08" db="EMBL/GenBank/DDBJ databases">
        <title>Infants hospitalized years apart are colonized by the same room-sourced microbial strains.</title>
        <authorList>
            <person name="Brooks B."/>
            <person name="Olm M.R."/>
            <person name="Firek B.A."/>
            <person name="Baker R."/>
            <person name="Thomas B.C."/>
            <person name="Morowitz M.J."/>
            <person name="Banfield J.F."/>
        </authorList>
    </citation>
    <scope>NUCLEOTIDE SEQUENCE [LARGE SCALE GENOMIC DNA]</scope>
    <source>
        <strain evidence="4">S2_005_003_R2_47</strain>
    </source>
</reference>
<evidence type="ECO:0000259" key="3">
    <source>
        <dbReference type="PROSITE" id="PS51635"/>
    </source>
</evidence>
<feature type="active site" description="Nucleophile" evidence="2">
    <location>
        <position position="78"/>
    </location>
</feature>
<keyword evidence="1 2" id="KW-0443">Lipid metabolism</keyword>
<dbReference type="PROSITE" id="PS51635">
    <property type="entry name" value="PNPLA"/>
    <property type="match status" value="1"/>
</dbReference>
<name>A0A2W5KWX6_SPHMC</name>
<keyword evidence="2" id="KW-0442">Lipid degradation</keyword>
<accession>A0A2W5KWX6</accession>
<dbReference type="NCBIfam" id="TIGR03607">
    <property type="entry name" value="patatin-like protein"/>
    <property type="match status" value="1"/>
</dbReference>
<evidence type="ECO:0000313" key="5">
    <source>
        <dbReference type="Proteomes" id="UP000248597"/>
    </source>
</evidence>
<protein>
    <submittedName>
        <fullName evidence="4">DUF3376 domain-containing protein</fullName>
    </submittedName>
</protein>
<comment type="caution">
    <text evidence="4">The sequence shown here is derived from an EMBL/GenBank/DDBJ whole genome shotgun (WGS) entry which is preliminary data.</text>
</comment>
<dbReference type="InterPro" id="IPR002641">
    <property type="entry name" value="PNPLA_dom"/>
</dbReference>
<dbReference type="Pfam" id="PF01734">
    <property type="entry name" value="Patatin"/>
    <property type="match status" value="1"/>
</dbReference>
<dbReference type="InterPro" id="IPR024282">
    <property type="entry name" value="DUF3376"/>
</dbReference>
<organism evidence="4 5">
    <name type="scientific">Sphingopyxis macrogoltabida</name>
    <name type="common">Sphingomonas macrogoltabidus</name>
    <dbReference type="NCBI Taxonomy" id="33050"/>
    <lineage>
        <taxon>Bacteria</taxon>
        <taxon>Pseudomonadati</taxon>
        <taxon>Pseudomonadota</taxon>
        <taxon>Alphaproteobacteria</taxon>
        <taxon>Sphingomonadales</taxon>
        <taxon>Sphingomonadaceae</taxon>
        <taxon>Sphingopyxis</taxon>
    </lineage>
</organism>
<sequence length="769" mass="84038">MREKELRFALICYGGISLAVYMHGVTKEVWRLAGASRAFHDGTPLTGLAAVYADLLGAIRVASGVQLRVMTDIVAGASAGGINGIFLARALATGESLDPLTDLWLDSADVDRLLDPDARPLSAATKFWAVPIAGWAMKKRGNVIDRTVGEAAQDEVRAKLSRFVRARWFEPPFGGETFSGLLFDAFEAMEAAPRGPVLVPAGQPIDLFVSVTDFAGHSVALHLNSPARVSEQEHRLILRFRNDARAGRRLDDVPALVAAARATASFPGAFPPFTLREIDRVLDERGIDWATRADFIRVQLPSRGDTDPADRVLIDGSVLTNAPFRPAISALKQRPARREIDRRFVYVDPKPDYRSISLGGRAGDAGHGEGARPPGFLPTILGALSEIPREQPIRENVEAIESMSRRIRRMQHIVDAMKVEVEDQVAALFGTTFFLDTPTPARLQKWRAKAQDQAAARAGFAFAPYGHLKLSAVVEELVGAIDRLAPPEGDIHRRNRRDALWDEVRARGLDRLSGKRGAGASGDAISFFRSHDLGFRIRRLRFLARELDRVVEAKRDARDPACDGMRDAIFAALGLYLERQGDDWFAGLDVPADAGPGQWIDAIAQRRDLIGADADADALVADALALLPRDDRRTLLLAYLGYPFYDIATLPLLQGEGFDEFDPIKIDRISPSDATAIRAGGGGAMLKGIEFNSFGAFFSRAYRENDYLWGRLHGADRLIDIVASSVAGALGAEELAAMKRRAFHAILDEEEARLPKVAALIAQLRAEIG</sequence>
<dbReference type="SUPFAM" id="SSF52151">
    <property type="entry name" value="FabD/lysophospholipase-like"/>
    <property type="match status" value="1"/>
</dbReference>
<evidence type="ECO:0000313" key="4">
    <source>
        <dbReference type="EMBL" id="PZQ20549.1"/>
    </source>
</evidence>
<dbReference type="Proteomes" id="UP000248597">
    <property type="component" value="Unassembled WGS sequence"/>
</dbReference>
<dbReference type="Pfam" id="PF11856">
    <property type="entry name" value="DUF3376"/>
    <property type="match status" value="1"/>
</dbReference>
<gene>
    <name evidence="4" type="ORF">DI569_15155</name>
</gene>
<evidence type="ECO:0000256" key="1">
    <source>
        <dbReference type="ARBA" id="ARBA00023098"/>
    </source>
</evidence>